<organism evidence="1">
    <name type="scientific">Vibrio phage Rostov M3</name>
    <dbReference type="NCBI Taxonomy" id="2660724"/>
    <lineage>
        <taxon>Viruses</taxon>
        <taxon>Duplodnaviria</taxon>
        <taxon>Heunggongvirae</taxon>
        <taxon>Uroviricota</taxon>
        <taxon>Caudoviricetes</taxon>
    </lineage>
</organism>
<accession>A0A5Q2WC79</accession>
<protein>
    <submittedName>
        <fullName evidence="1">Uncharacterized protein</fullName>
    </submittedName>
</protein>
<proteinExistence type="predicted"/>
<reference evidence="1" key="1">
    <citation type="submission" date="2019-08" db="EMBL/GenBank/DDBJ databases">
        <authorList>
            <person name="Pogozhova M.P."/>
            <person name="Pisanov R.V."/>
            <person name="Gaevskaya N.E."/>
            <person name="Vodopyanov A.S."/>
        </authorList>
    </citation>
    <scope>NUCLEOTIDE SEQUENCE</scope>
</reference>
<name>A0A5Q2WC79_9CAUD</name>
<evidence type="ECO:0000313" key="1">
    <source>
        <dbReference type="EMBL" id="QGH75000.1"/>
    </source>
</evidence>
<gene>
    <name evidence="1" type="ORF">RostovM3_00005</name>
</gene>
<dbReference type="EMBL" id="MN379460">
    <property type="protein sequence ID" value="QGH75000.1"/>
    <property type="molecule type" value="Genomic_DNA"/>
</dbReference>
<sequence>MSDDDWKQRNSNDAMKLRAMNGLNAECIQSYDEMNKKRGEQWGASRSVSLSTVGEKVYSLIVVGSKTVDLKARILGATGAGVIGRAYLIQSSDVTVNPANADPWYNFRTSFKDTQPETKLYAGNNITFVTPVTSLAVSANKVFADLFAITSTQNQAKGVIPRGFGGNNILEPSDHILLEIESFDATQTAVASLEMFEGDLDYPNDDGL</sequence>